<dbReference type="WBParaSite" id="L893_g18290.t1">
    <property type="protein sequence ID" value="L893_g18290.t1"/>
    <property type="gene ID" value="L893_g18290"/>
</dbReference>
<evidence type="ECO:0000313" key="2">
    <source>
        <dbReference type="WBParaSite" id="L893_g18290.t1"/>
    </source>
</evidence>
<reference evidence="2" key="1">
    <citation type="submission" date="2016-11" db="UniProtKB">
        <authorList>
            <consortium name="WormBaseParasite"/>
        </authorList>
    </citation>
    <scope>IDENTIFICATION</scope>
</reference>
<dbReference type="AlphaFoldDB" id="A0A1I7YP67"/>
<sequence>MRDSDGPEVYTNRGAELRVDDAASLRSSTVSFVEQGFVTPLALSLTSLFRSQTQRGFGRLWLEDKERRVV</sequence>
<name>A0A1I7YP67_9BILA</name>
<evidence type="ECO:0000313" key="1">
    <source>
        <dbReference type="Proteomes" id="UP000095287"/>
    </source>
</evidence>
<accession>A0A1I7YP67</accession>
<keyword evidence="1" id="KW-1185">Reference proteome</keyword>
<protein>
    <submittedName>
        <fullName evidence="2">TonB-dependent receptor</fullName>
    </submittedName>
</protein>
<organism evidence="1 2">
    <name type="scientific">Steinernema glaseri</name>
    <dbReference type="NCBI Taxonomy" id="37863"/>
    <lineage>
        <taxon>Eukaryota</taxon>
        <taxon>Metazoa</taxon>
        <taxon>Ecdysozoa</taxon>
        <taxon>Nematoda</taxon>
        <taxon>Chromadorea</taxon>
        <taxon>Rhabditida</taxon>
        <taxon>Tylenchina</taxon>
        <taxon>Panagrolaimomorpha</taxon>
        <taxon>Strongyloidoidea</taxon>
        <taxon>Steinernematidae</taxon>
        <taxon>Steinernema</taxon>
    </lineage>
</organism>
<proteinExistence type="predicted"/>
<dbReference type="Proteomes" id="UP000095287">
    <property type="component" value="Unplaced"/>
</dbReference>